<proteinExistence type="predicted"/>
<sequence length="153" mass="17071">MNPKASGVEVLVPKPIPKIVFKFSDDKLIIKENPSDQNPVFSKALGKNSSTTESEKEIKSLETREKKSKSQVERKRNVSPEAEKSKSKKRRTMVSLELSEEWIIADVLGMTEGKPLKRPKKNKSLVGSIIDQNGLRFDPYNLGPKAAQVEPPA</sequence>
<evidence type="ECO:0000256" key="1">
    <source>
        <dbReference type="SAM" id="MobiDB-lite"/>
    </source>
</evidence>
<reference evidence="2 3" key="1">
    <citation type="submission" date="2021-09" db="EMBL/GenBank/DDBJ databases">
        <title>Genomic insights and catalytic innovation underlie evolution of tropane alkaloids biosynthesis.</title>
        <authorList>
            <person name="Wang Y.-J."/>
            <person name="Tian T."/>
            <person name="Huang J.-P."/>
            <person name="Huang S.-X."/>
        </authorList>
    </citation>
    <scope>NUCLEOTIDE SEQUENCE [LARGE SCALE GENOMIC DNA]</scope>
    <source>
        <strain evidence="2">KIB-2018</strain>
        <tissue evidence="2">Leaf</tissue>
    </source>
</reference>
<dbReference type="AlphaFoldDB" id="A0AAV8S996"/>
<evidence type="ECO:0000313" key="2">
    <source>
        <dbReference type="EMBL" id="KAJ8748761.1"/>
    </source>
</evidence>
<feature type="region of interest" description="Disordered" evidence="1">
    <location>
        <begin position="32"/>
        <end position="93"/>
    </location>
</feature>
<feature type="compositionally biased region" description="Basic and acidic residues" evidence="1">
    <location>
        <begin position="53"/>
        <end position="85"/>
    </location>
</feature>
<organism evidence="2 3">
    <name type="scientific">Erythroxylum novogranatense</name>
    <dbReference type="NCBI Taxonomy" id="1862640"/>
    <lineage>
        <taxon>Eukaryota</taxon>
        <taxon>Viridiplantae</taxon>
        <taxon>Streptophyta</taxon>
        <taxon>Embryophyta</taxon>
        <taxon>Tracheophyta</taxon>
        <taxon>Spermatophyta</taxon>
        <taxon>Magnoliopsida</taxon>
        <taxon>eudicotyledons</taxon>
        <taxon>Gunneridae</taxon>
        <taxon>Pentapetalae</taxon>
        <taxon>rosids</taxon>
        <taxon>fabids</taxon>
        <taxon>Malpighiales</taxon>
        <taxon>Erythroxylaceae</taxon>
        <taxon>Erythroxylum</taxon>
    </lineage>
</organism>
<dbReference type="Proteomes" id="UP001159364">
    <property type="component" value="Linkage Group LG12"/>
</dbReference>
<comment type="caution">
    <text evidence="2">The sequence shown here is derived from an EMBL/GenBank/DDBJ whole genome shotgun (WGS) entry which is preliminary data.</text>
</comment>
<protein>
    <submittedName>
        <fullName evidence="2">Uncharacterized protein</fullName>
    </submittedName>
</protein>
<dbReference type="EMBL" id="JAIWQS010000012">
    <property type="protein sequence ID" value="KAJ8748761.1"/>
    <property type="molecule type" value="Genomic_DNA"/>
</dbReference>
<keyword evidence="3" id="KW-1185">Reference proteome</keyword>
<accession>A0AAV8S996</accession>
<evidence type="ECO:0000313" key="3">
    <source>
        <dbReference type="Proteomes" id="UP001159364"/>
    </source>
</evidence>
<name>A0AAV8S996_9ROSI</name>
<gene>
    <name evidence="2" type="ORF">K2173_011316</name>
</gene>